<evidence type="ECO:0000313" key="9">
    <source>
        <dbReference type="Proteomes" id="UP000005238"/>
    </source>
</evidence>
<evidence type="ECO:0000259" key="7">
    <source>
        <dbReference type="PROSITE" id="PS51366"/>
    </source>
</evidence>
<proteinExistence type="inferred from homology"/>
<reference evidence="8" key="2">
    <citation type="submission" date="2015-06" db="UniProtKB">
        <authorList>
            <consortium name="EnsemblProtists"/>
        </authorList>
    </citation>
    <scope>IDENTIFICATION</scope>
    <source>
        <strain evidence="8">Pr102</strain>
    </source>
</reference>
<feature type="compositionally biased region" description="Basic residues" evidence="6">
    <location>
        <begin position="350"/>
        <end position="376"/>
    </location>
</feature>
<keyword evidence="4" id="KW-0677">Repeat</keyword>
<dbReference type="Gene3D" id="3.30.70.330">
    <property type="match status" value="1"/>
</dbReference>
<dbReference type="Pfam" id="PF02847">
    <property type="entry name" value="MA3"/>
    <property type="match status" value="2"/>
</dbReference>
<dbReference type="SUPFAM" id="SSF48371">
    <property type="entry name" value="ARM repeat"/>
    <property type="match status" value="2"/>
</dbReference>
<dbReference type="GO" id="GO:0003676">
    <property type="term" value="F:nucleic acid binding"/>
    <property type="evidence" value="ECO:0007669"/>
    <property type="project" value="InterPro"/>
</dbReference>
<feature type="compositionally biased region" description="Acidic residues" evidence="6">
    <location>
        <begin position="304"/>
        <end position="344"/>
    </location>
</feature>
<feature type="compositionally biased region" description="Basic and acidic residues" evidence="6">
    <location>
        <begin position="835"/>
        <end position="848"/>
    </location>
</feature>
<evidence type="ECO:0000256" key="5">
    <source>
        <dbReference type="ARBA" id="ARBA00023242"/>
    </source>
</evidence>
<dbReference type="VEuPathDB" id="FungiDB:KRP22_14452"/>
<keyword evidence="3" id="KW-0963">Cytoplasm</keyword>
<dbReference type="eggNOG" id="KOG0403">
    <property type="taxonomic scope" value="Eukaryota"/>
</dbReference>
<dbReference type="Gene3D" id="1.25.40.180">
    <property type="match status" value="2"/>
</dbReference>
<feature type="compositionally biased region" description="Acidic residues" evidence="6">
    <location>
        <begin position="642"/>
        <end position="675"/>
    </location>
</feature>
<feature type="region of interest" description="Disordered" evidence="6">
    <location>
        <begin position="171"/>
        <end position="243"/>
    </location>
</feature>
<protein>
    <recommendedName>
        <fullName evidence="7">MI domain-containing protein</fullName>
    </recommendedName>
</protein>
<evidence type="ECO:0000256" key="6">
    <source>
        <dbReference type="SAM" id="MobiDB-lite"/>
    </source>
</evidence>
<dbReference type="CDD" id="cd00590">
    <property type="entry name" value="RRM_SF"/>
    <property type="match status" value="1"/>
</dbReference>
<dbReference type="STRING" id="164328.H3H0M6"/>
<keyword evidence="5" id="KW-0539">Nucleus</keyword>
<dbReference type="Proteomes" id="UP000005238">
    <property type="component" value="Unassembled WGS sequence"/>
</dbReference>
<dbReference type="SMART" id="SM00544">
    <property type="entry name" value="MA3"/>
    <property type="match status" value="2"/>
</dbReference>
<feature type="compositionally biased region" description="Basic and acidic residues" evidence="6">
    <location>
        <begin position="171"/>
        <end position="185"/>
    </location>
</feature>
<dbReference type="PANTHER" id="PTHR12626:SF0">
    <property type="entry name" value="PROGRAMMED CELL DEATH PROTEIN 4"/>
    <property type="match status" value="1"/>
</dbReference>
<feature type="domain" description="MI" evidence="7">
    <location>
        <begin position="1352"/>
        <end position="1473"/>
    </location>
</feature>
<feature type="compositionally biased region" description="Polar residues" evidence="6">
    <location>
        <begin position="930"/>
        <end position="946"/>
    </location>
</feature>
<dbReference type="InterPro" id="IPR039778">
    <property type="entry name" value="PDCD4"/>
</dbReference>
<name>H3H0M6_PHYRM</name>
<dbReference type="HOGENOM" id="CLU_253877_0_0_1"/>
<dbReference type="EMBL" id="DS566091">
    <property type="status" value="NOT_ANNOTATED_CDS"/>
    <property type="molecule type" value="Genomic_DNA"/>
</dbReference>
<feature type="compositionally biased region" description="Low complexity" evidence="6">
    <location>
        <begin position="621"/>
        <end position="634"/>
    </location>
</feature>
<sequence length="1636" mass="177161">MGDSALWESELLRARQWLAAQRRDKQQENERIFQRVKAHITYTDHQMSLQSEAAASDDDDDMALDFLGDVDAADMNALLQAEAAKAAASVPAVETVTPVMSSMPSAGDLLQPLEMPTNLASPKLKSKPVPMSQLDPKIVSSTKSTTTSASATLGDDAAVQELMQVLQVDVPHHSDSEETKTEESTPPHLLKNFGGNANATSNGASFGQSGAGGKAEQSKYMHQVSSKSPHKKKMATPATTKPVDDVAAEMQSWVSGYRDPDVVRRKENMARRKRKHPHRFGVSSKEEQRQVLMKVKQITHDNNSESDSEDDFSSDYSPAEDDEVPEPEEPEVVDLLSDDYLDSDEDKRPVQQKRKRLRQAKSTQKKKKSRSRKPVVTRKVAQRDSTSTQSHKVEDVQPSVVAAAIEADHKLVANNRASMDESDDVSTSNSNQPIELLSSGDEAGEGDNDSIPEPVEHMPRSRIDSGGSSGQSAESDAINGSTILRSKDPKRFQRSQIQEGGSNKHLQKPAPRVAEFHTLLKPSGSAENEVGAPSELSTSESVAGARTRQSESNGVLVDNQNTLQQQPVDANADDSDLSDTGTVDLEGEDLSIENDDHSHDAENTPTGEAAGSGTGKDAGANPGDNPNLLDNNTNAEAQQSGELDEDVSEAETEILEDDEPDTDDLGLEYSDDSDPESNPGGDKKHAAGGNESAARDKNDATADNKSSASSTGNTGAGGHGNSGKTPNGEREGKTVDSSTAGVQQFFDFAPLKLKPKAKSTTTTAPKPLPMHNYAETHLKKGSNDTGKVPVESKSVSAAPTTKSSGGSNGLRPSKKPIATSSVLKGKYVHTRRSTKMLDRIPGAKEQSKGRYTMVPTQKTSNDDDDDFDDMPLLMQAKKQKEPGSASNARYLSYAGAKKTEDAPTYVAETPRIVPKSRFGGGGVNLIPPASQVSPATPNGQHSQVNDKNAPRGGYRREPQISIYAALDIDGQENASDIREGTSYKRPSRFKKMQAEAARNGTPMVKSRMQDTDWDKVPIPKKKKKQVPQVEKLAQDALPKASNVGGHGSRNAMGKTQNKRRKKTSGPSNKNAGPSYYGPNTSQSGADKGTKAGRQPLSPNGCEPSSKKDTSTTSDAPELGEVFQNGRVGDVDRSTKKQKISQYTEAPTIPGALSTFDDDDDNVFISDSDNDGNKEVEDIRFNLESVLVDEALMSRQVYVTGLNPSVCAEHIEEDFARFGVAVLAVGLTSVVAAFFSQKVERDTGFPAIDIFPCQRNHLGRGDACVTFETEEGALEAVEELNLQFQMIRDTWKCNGSQCRADVSVWNAKCDMCGRKRVYAPSNIKIGAESWLCSLVLCVFGVLVCELALNPPPETKKRIIEILDEYFTSGDADEVLSSLNDLDEPEFHYEVVKRAITMAMDKNDKERELASRLLSALYLDGLTAGQVLMGFRRVLLLAGDLQIDIPTAKNMLAIFCARAVVDEILAPSFLEDPFITRYAPEIAAEAIKKLSINHATARMEKAWGPGDGRPVEELKVAIDQLTKEYLLSRDLEEAARCVRELNVPHFHHEVVKRGITNSLDEGGEANSAAMASLLAYLVSHEVVSTGQLIKGFERVKFVLHDVALDIPNAAALFQDIVARGISDGILPKDFDASAVKKQ</sequence>
<dbReference type="SUPFAM" id="SSF54928">
    <property type="entry name" value="RNA-binding domain, RBD"/>
    <property type="match status" value="1"/>
</dbReference>
<dbReference type="PROSITE" id="PS51366">
    <property type="entry name" value="MI"/>
    <property type="match status" value="2"/>
</dbReference>
<dbReference type="PANTHER" id="PTHR12626">
    <property type="entry name" value="PROGRAMMED CELL DEATH 4"/>
    <property type="match status" value="1"/>
</dbReference>
<organism evidence="8 9">
    <name type="scientific">Phytophthora ramorum</name>
    <name type="common">Sudden oak death agent</name>
    <dbReference type="NCBI Taxonomy" id="164328"/>
    <lineage>
        <taxon>Eukaryota</taxon>
        <taxon>Sar</taxon>
        <taxon>Stramenopiles</taxon>
        <taxon>Oomycota</taxon>
        <taxon>Peronosporomycetes</taxon>
        <taxon>Peronosporales</taxon>
        <taxon>Peronosporaceae</taxon>
        <taxon>Phytophthora</taxon>
    </lineage>
</organism>
<dbReference type="VEuPathDB" id="FungiDB:KRP23_14186"/>
<dbReference type="EnsemblProtists" id="Phyra83725">
    <property type="protein sequence ID" value="Phyra83725"/>
    <property type="gene ID" value="Phyra83725"/>
</dbReference>
<keyword evidence="9" id="KW-1185">Reference proteome</keyword>
<feature type="compositionally biased region" description="Polar residues" evidence="6">
    <location>
        <begin position="195"/>
        <end position="208"/>
    </location>
</feature>
<feature type="compositionally biased region" description="Basic and acidic residues" evidence="6">
    <location>
        <begin position="454"/>
        <end position="463"/>
    </location>
</feature>
<dbReference type="InterPro" id="IPR035979">
    <property type="entry name" value="RBD_domain_sf"/>
</dbReference>
<feature type="compositionally biased region" description="Polar residues" evidence="6">
    <location>
        <begin position="550"/>
        <end position="568"/>
    </location>
</feature>
<dbReference type="OMA" id="FLMRRTS"/>
<feature type="compositionally biased region" description="Basic and acidic residues" evidence="6">
    <location>
        <begin position="1007"/>
        <end position="1017"/>
    </location>
</feature>
<dbReference type="InterPro" id="IPR016024">
    <property type="entry name" value="ARM-type_fold"/>
</dbReference>
<dbReference type="InterPro" id="IPR012677">
    <property type="entry name" value="Nucleotide-bd_a/b_plait_sf"/>
</dbReference>
<feature type="compositionally biased region" description="Polar residues" evidence="6">
    <location>
        <begin position="470"/>
        <end position="484"/>
    </location>
</feature>
<feature type="region of interest" description="Disordered" evidence="6">
    <location>
        <begin position="119"/>
        <end position="148"/>
    </location>
</feature>
<evidence type="ECO:0000256" key="2">
    <source>
        <dbReference type="ARBA" id="ARBA00005497"/>
    </source>
</evidence>
<feature type="domain" description="MI" evidence="7">
    <location>
        <begin position="1511"/>
        <end position="1634"/>
    </location>
</feature>
<comment type="similarity">
    <text evidence="2">Belongs to the PDCD4 family.</text>
</comment>
<evidence type="ECO:0000256" key="1">
    <source>
        <dbReference type="ARBA" id="ARBA00004496"/>
    </source>
</evidence>
<reference evidence="9" key="1">
    <citation type="journal article" date="2006" name="Science">
        <title>Phytophthora genome sequences uncover evolutionary origins and mechanisms of pathogenesis.</title>
        <authorList>
            <person name="Tyler B.M."/>
            <person name="Tripathy S."/>
            <person name="Zhang X."/>
            <person name="Dehal P."/>
            <person name="Jiang R.H."/>
            <person name="Aerts A."/>
            <person name="Arredondo F.D."/>
            <person name="Baxter L."/>
            <person name="Bensasson D."/>
            <person name="Beynon J.L."/>
            <person name="Chapman J."/>
            <person name="Damasceno C.M."/>
            <person name="Dorrance A.E."/>
            <person name="Dou D."/>
            <person name="Dickerman A.W."/>
            <person name="Dubchak I.L."/>
            <person name="Garbelotto M."/>
            <person name="Gijzen M."/>
            <person name="Gordon S.G."/>
            <person name="Govers F."/>
            <person name="Grunwald N.J."/>
            <person name="Huang W."/>
            <person name="Ivors K.L."/>
            <person name="Jones R.W."/>
            <person name="Kamoun S."/>
            <person name="Krampis K."/>
            <person name="Lamour K.H."/>
            <person name="Lee M.K."/>
            <person name="McDonald W.H."/>
            <person name="Medina M."/>
            <person name="Meijer H.J."/>
            <person name="Nordberg E.K."/>
            <person name="Maclean D.J."/>
            <person name="Ospina-Giraldo M.D."/>
            <person name="Morris P.F."/>
            <person name="Phuntumart V."/>
            <person name="Putnam N.H."/>
            <person name="Rash S."/>
            <person name="Rose J.K."/>
            <person name="Sakihama Y."/>
            <person name="Salamov A.A."/>
            <person name="Savidor A."/>
            <person name="Scheuring C.F."/>
            <person name="Smith B.M."/>
            <person name="Sobral B.W."/>
            <person name="Terry A."/>
            <person name="Torto-Alalibo T.A."/>
            <person name="Win J."/>
            <person name="Xu Z."/>
            <person name="Zhang H."/>
            <person name="Grigoriev I.V."/>
            <person name="Rokhsar D.S."/>
            <person name="Boore J.L."/>
        </authorList>
    </citation>
    <scope>NUCLEOTIDE SEQUENCE [LARGE SCALE GENOMIC DNA]</scope>
    <source>
        <strain evidence="9">Pr102</strain>
    </source>
</reference>
<dbReference type="GO" id="GO:0045892">
    <property type="term" value="P:negative regulation of DNA-templated transcription"/>
    <property type="evidence" value="ECO:0007669"/>
    <property type="project" value="InterPro"/>
</dbReference>
<evidence type="ECO:0000313" key="8">
    <source>
        <dbReference type="EnsemblProtists" id="Phyra83725"/>
    </source>
</evidence>
<evidence type="ECO:0000256" key="3">
    <source>
        <dbReference type="ARBA" id="ARBA00022490"/>
    </source>
</evidence>
<dbReference type="InterPro" id="IPR003891">
    <property type="entry name" value="Initiation_fac_eIF4g_MI"/>
</dbReference>
<accession>H3H0M6</accession>
<dbReference type="InParanoid" id="H3H0M6"/>
<comment type="subcellular location">
    <subcellularLocation>
        <location evidence="1">Cytoplasm</location>
    </subcellularLocation>
</comment>
<feature type="compositionally biased region" description="Basic and acidic residues" evidence="6">
    <location>
        <begin position="258"/>
        <end position="270"/>
    </location>
</feature>
<feature type="compositionally biased region" description="Basic and acidic residues" evidence="6">
    <location>
        <begin position="693"/>
        <end position="702"/>
    </location>
</feature>
<dbReference type="GO" id="GO:0005737">
    <property type="term" value="C:cytoplasm"/>
    <property type="evidence" value="ECO:0007669"/>
    <property type="project" value="UniProtKB-SubCell"/>
</dbReference>
<feature type="region of interest" description="Disordered" evidence="6">
    <location>
        <begin position="916"/>
        <end position="1169"/>
    </location>
</feature>
<feature type="compositionally biased region" description="Polar residues" evidence="6">
    <location>
        <begin position="793"/>
        <end position="805"/>
    </location>
</feature>
<dbReference type="VEuPathDB" id="FungiDB:KRP22_14453"/>
<feature type="compositionally biased region" description="Polar residues" evidence="6">
    <location>
        <begin position="1064"/>
        <end position="1084"/>
    </location>
</feature>
<dbReference type="VEuPathDB" id="FungiDB:KRP23_14187"/>
<evidence type="ECO:0000256" key="4">
    <source>
        <dbReference type="ARBA" id="ARBA00022737"/>
    </source>
</evidence>
<feature type="region of interest" description="Disordered" evidence="6">
    <location>
        <begin position="257"/>
        <end position="869"/>
    </location>
</feature>